<evidence type="ECO:0000259" key="1">
    <source>
        <dbReference type="Pfam" id="PF02441"/>
    </source>
</evidence>
<reference evidence="5" key="3">
    <citation type="submission" date="2022-10" db="EMBL/GenBank/DDBJ databases">
        <title>Genome assembly of Lactococcus garvieae isolates from cricket gut.</title>
        <authorList>
            <person name="Luecke A.R."/>
            <person name="Brown A.M.V."/>
            <person name="Wakeman C.A."/>
        </authorList>
    </citation>
    <scope>NUCLEOTIDE SEQUENCE</scope>
    <source>
        <strain evidence="5">Alexii-11_2</strain>
    </source>
</reference>
<reference evidence="3" key="5">
    <citation type="submission" date="2023-04" db="EMBL/GenBank/DDBJ databases">
        <title>Genomic analysis of Lactococcus garvieae isolates.</title>
        <authorList>
            <person name="Zhanghang C."/>
        </authorList>
    </citation>
    <scope>NUCLEOTIDE SEQUENCE</scope>
    <source>
        <strain evidence="3">ZB-1</strain>
    </source>
</reference>
<dbReference type="OrthoDB" id="9802554at2"/>
<dbReference type="Gene3D" id="3.40.50.1950">
    <property type="entry name" value="Flavin prenyltransferase-like"/>
    <property type="match status" value="1"/>
</dbReference>
<reference evidence="6" key="4">
    <citation type="submission" date="2023-02" db="EMBL/GenBank/DDBJ databases">
        <title>Comparative genomics and fermentation flavor characterization of five lactic acid bacteria reveal flavor biosynthesis metabolic pathways in fermented muskmelon puree.</title>
        <authorList>
            <person name="Yuan L."/>
            <person name="Li M."/>
            <person name="Xu X."/>
            <person name="Lao F."/>
            <person name="Wu J."/>
        </authorList>
    </citation>
    <scope>NUCLEOTIDE SEQUENCE</scope>
    <source>
        <strain evidence="6">Pa-2</strain>
    </source>
</reference>
<dbReference type="GeneID" id="61073740"/>
<name>A0A1I4HXI3_9LACT</name>
<evidence type="ECO:0000313" key="6">
    <source>
        <dbReference type="EMBL" id="WEA13361.1"/>
    </source>
</evidence>
<sequence>MANITLAVTGSIAAYKAADIVSMLNKKNHNVTVLMTKAATQFITPLTLQVLSKNKVHLDIMDEEHPDVVNHIDIAKHTDIFVVAPATADTISRLSHGAASDIVTSVALALHPSKTKYIAPAMNTNMYANPLTMKNIDILKSIGYNVIQPKQSLLACGDFGEGALADIDTIVDTLDQATKIEEI</sequence>
<dbReference type="EMBL" id="CP109635">
    <property type="protein sequence ID" value="UYT09971.1"/>
    <property type="molecule type" value="Genomic_DNA"/>
</dbReference>
<dbReference type="RefSeq" id="WP_014025288.1">
    <property type="nucleotide sequence ID" value="NZ_AP026069.1"/>
</dbReference>
<dbReference type="EMBL" id="JARYTV010000002">
    <property type="protein sequence ID" value="MDH7959357.1"/>
    <property type="molecule type" value="Genomic_DNA"/>
</dbReference>
<dbReference type="Proteomes" id="UP000181969">
    <property type="component" value="Unassembled WGS sequence"/>
</dbReference>
<dbReference type="EC" id="4.1.1.36" evidence="3"/>
<reference evidence="4 7" key="1">
    <citation type="submission" date="2016-10" db="EMBL/GenBank/DDBJ databases">
        <authorList>
            <person name="de Groot N.N."/>
        </authorList>
    </citation>
    <scope>NUCLEOTIDE SEQUENCE [LARGE SCALE GENOMIC DNA]</scope>
    <source>
        <strain evidence="4 7">M79</strain>
    </source>
</reference>
<dbReference type="EMBL" id="BLXU01000006">
    <property type="protein sequence ID" value="GFO51944.1"/>
    <property type="molecule type" value="Genomic_DNA"/>
</dbReference>
<dbReference type="AlphaFoldDB" id="A0A1I4HXI3"/>
<dbReference type="Proteomes" id="UP001164042">
    <property type="component" value="Chromosome"/>
</dbReference>
<evidence type="ECO:0000313" key="3">
    <source>
        <dbReference type="EMBL" id="MDH7959357.1"/>
    </source>
</evidence>
<dbReference type="Proteomes" id="UP001217324">
    <property type="component" value="Chromosome"/>
</dbReference>
<evidence type="ECO:0000313" key="4">
    <source>
        <dbReference type="EMBL" id="SFL46497.1"/>
    </source>
</evidence>
<dbReference type="NCBIfam" id="TIGR02113">
    <property type="entry name" value="coaC_strep"/>
    <property type="match status" value="1"/>
</dbReference>
<dbReference type="InterPro" id="IPR011847">
    <property type="entry name" value="CoaC_strep"/>
</dbReference>
<dbReference type="GO" id="GO:0004633">
    <property type="term" value="F:phosphopantothenoylcysteine decarboxylase activity"/>
    <property type="evidence" value="ECO:0007669"/>
    <property type="project" value="UniProtKB-EC"/>
</dbReference>
<feature type="domain" description="Flavoprotein" evidence="1">
    <location>
        <begin position="3"/>
        <end position="176"/>
    </location>
</feature>
<dbReference type="GO" id="GO:0015937">
    <property type="term" value="P:coenzyme A biosynthetic process"/>
    <property type="evidence" value="ECO:0007669"/>
    <property type="project" value="TreeGrafter"/>
</dbReference>
<dbReference type="Proteomes" id="UP000504756">
    <property type="component" value="Unassembled WGS sequence"/>
</dbReference>
<dbReference type="PANTHER" id="PTHR14359:SF6">
    <property type="entry name" value="PHOSPHOPANTOTHENOYLCYSTEINE DECARBOXYLASE"/>
    <property type="match status" value="1"/>
</dbReference>
<keyword evidence="3" id="KW-0456">Lyase</keyword>
<dbReference type="SUPFAM" id="SSF52507">
    <property type="entry name" value="Homo-oligomeric flavin-containing Cys decarboxylases, HFCD"/>
    <property type="match status" value="1"/>
</dbReference>
<evidence type="ECO:0000313" key="5">
    <source>
        <dbReference type="EMBL" id="UYT09971.1"/>
    </source>
</evidence>
<accession>A0A1I4HXI3</accession>
<dbReference type="Proteomes" id="UP001157396">
    <property type="component" value="Unassembled WGS sequence"/>
</dbReference>
<evidence type="ECO:0000313" key="8">
    <source>
        <dbReference type="Proteomes" id="UP000504756"/>
    </source>
</evidence>
<dbReference type="GO" id="GO:0010181">
    <property type="term" value="F:FMN binding"/>
    <property type="evidence" value="ECO:0007669"/>
    <property type="project" value="TreeGrafter"/>
</dbReference>
<evidence type="ECO:0000313" key="7">
    <source>
        <dbReference type="Proteomes" id="UP000181969"/>
    </source>
</evidence>
<proteinExistence type="predicted"/>
<dbReference type="OMA" id="KGLACGD"/>
<gene>
    <name evidence="3" type="primary">coaC</name>
    <name evidence="2" type="synonym">dfpA</name>
    <name evidence="2" type="ORF">ikelab_12190</name>
    <name evidence="5" type="ORF">OF801_08325</name>
    <name evidence="6" type="ORF">PWF74_07440</name>
    <name evidence="3" type="ORF">QHR29_02600</name>
    <name evidence="4" type="ORF">SAMN05216438_11125</name>
</gene>
<dbReference type="InterPro" id="IPR003382">
    <property type="entry name" value="Flavoprotein"/>
</dbReference>
<protein>
    <submittedName>
        <fullName evidence="4">Phosphopantothenoylcysteine decarboxylase</fullName>
        <ecNumber evidence="3">4.1.1.36</ecNumber>
    </submittedName>
</protein>
<dbReference type="PANTHER" id="PTHR14359">
    <property type="entry name" value="HOMO-OLIGOMERIC FLAVIN CONTAINING CYS DECARBOXYLASE FAMILY"/>
    <property type="match status" value="1"/>
</dbReference>
<dbReference type="Pfam" id="PF02441">
    <property type="entry name" value="Flavoprotein"/>
    <property type="match status" value="1"/>
</dbReference>
<dbReference type="EMBL" id="CP118627">
    <property type="protein sequence ID" value="WEA13361.1"/>
    <property type="molecule type" value="Genomic_DNA"/>
</dbReference>
<dbReference type="InterPro" id="IPR036551">
    <property type="entry name" value="Flavin_trans-like"/>
</dbReference>
<evidence type="ECO:0000313" key="2">
    <source>
        <dbReference type="EMBL" id="GFO51944.1"/>
    </source>
</evidence>
<dbReference type="EMBL" id="FOTJ01000011">
    <property type="protein sequence ID" value="SFL46497.1"/>
    <property type="molecule type" value="Genomic_DNA"/>
</dbReference>
<organism evidence="4 7">
    <name type="scientific">Lactococcus garvieae</name>
    <dbReference type="NCBI Taxonomy" id="1363"/>
    <lineage>
        <taxon>Bacteria</taxon>
        <taxon>Bacillati</taxon>
        <taxon>Bacillota</taxon>
        <taxon>Bacilli</taxon>
        <taxon>Lactobacillales</taxon>
        <taxon>Streptococcaceae</taxon>
        <taxon>Lactococcus</taxon>
    </lineage>
</organism>
<dbReference type="GO" id="GO:0071513">
    <property type="term" value="C:phosphopantothenoylcysteine decarboxylase complex"/>
    <property type="evidence" value="ECO:0007669"/>
    <property type="project" value="TreeGrafter"/>
</dbReference>
<reference evidence="2 8" key="2">
    <citation type="submission" date="2020-06" db="EMBL/GenBank/DDBJ databases">
        <title>Draft genome sequence of Lactic acid bacteria from Okinawan-style tofu.</title>
        <authorList>
            <person name="Takara I."/>
            <person name="Ikematsu S."/>
        </authorList>
    </citation>
    <scope>NUCLEOTIDE SEQUENCE [LARGE SCALE GENOMIC DNA]</scope>
    <source>
        <strain evidence="8">lg38</strain>
        <strain evidence="2">Lg38</strain>
    </source>
</reference>